<protein>
    <submittedName>
        <fullName evidence="1">Uncharacterized protein</fullName>
    </submittedName>
</protein>
<dbReference type="SUPFAM" id="SSF56235">
    <property type="entry name" value="N-terminal nucleophile aminohydrolases (Ntn hydrolases)"/>
    <property type="match status" value="1"/>
</dbReference>
<dbReference type="GO" id="GO:0004175">
    <property type="term" value="F:endopeptidase activity"/>
    <property type="evidence" value="ECO:0007669"/>
    <property type="project" value="UniProtKB-ARBA"/>
</dbReference>
<gene>
    <name evidence="1" type="ORF">NCAV_0906</name>
</gene>
<sequence length="273" mass="30523">MTLILALKWIVNEKEGVVVSSDSKVTVGPISYETRKVYPIYLTVGEDTVPLAIAGGAGDASIIKQSYRICENILKNLASKEWNNTTPTYEQFEDAVNRIESTLISRFRALREEGLNISFNMILASVDSNGKASIYTFDERGLAEPVHDNPGFAVIGTGFFTGGNLLLRLLGYDHEDGYALDIGMLSTFIIDIVSEIDPAVGSFVGESYYMRVDSGNVVLGTLKEEAIKEYKEKARQRKEVFRRIWRMCDVAGEQKVLKKIEELEEEEQKEEVA</sequence>
<organism evidence="1 2">
    <name type="scientific">Candidatus Nitrosocaldus cavascurensis</name>
    <dbReference type="NCBI Taxonomy" id="2058097"/>
    <lineage>
        <taxon>Archaea</taxon>
        <taxon>Nitrososphaerota</taxon>
        <taxon>Nitrososphaeria</taxon>
        <taxon>Candidatus Nitrosocaldales</taxon>
        <taxon>Candidatus Nitrosocaldaceae</taxon>
        <taxon>Candidatus Nitrosocaldus</taxon>
    </lineage>
</organism>
<reference evidence="2" key="1">
    <citation type="submission" date="2018-01" db="EMBL/GenBank/DDBJ databases">
        <authorList>
            <person name="Kerou L M."/>
        </authorList>
    </citation>
    <scope>NUCLEOTIDE SEQUENCE [LARGE SCALE GENOMIC DNA]</scope>
    <source>
        <strain evidence="2">SCU2</strain>
    </source>
</reference>
<dbReference type="GO" id="GO:0051603">
    <property type="term" value="P:proteolysis involved in protein catabolic process"/>
    <property type="evidence" value="ECO:0007669"/>
    <property type="project" value="InterPro"/>
</dbReference>
<accession>A0A2K5AR08</accession>
<evidence type="ECO:0000313" key="2">
    <source>
        <dbReference type="Proteomes" id="UP000236248"/>
    </source>
</evidence>
<dbReference type="Proteomes" id="UP000236248">
    <property type="component" value="Chromosome NCAV"/>
</dbReference>
<evidence type="ECO:0000313" key="1">
    <source>
        <dbReference type="EMBL" id="SPC34083.1"/>
    </source>
</evidence>
<dbReference type="KEGG" id="ncv:NCAV_0906"/>
<dbReference type="GO" id="GO:0005839">
    <property type="term" value="C:proteasome core complex"/>
    <property type="evidence" value="ECO:0007669"/>
    <property type="project" value="InterPro"/>
</dbReference>
<dbReference type="EMBL" id="LT981265">
    <property type="protein sequence ID" value="SPC34083.1"/>
    <property type="molecule type" value="Genomic_DNA"/>
</dbReference>
<keyword evidence="2" id="KW-1185">Reference proteome</keyword>
<dbReference type="Pfam" id="PF00227">
    <property type="entry name" value="Proteasome"/>
    <property type="match status" value="1"/>
</dbReference>
<name>A0A2K5AR08_9ARCH</name>
<dbReference type="Gene3D" id="3.60.20.10">
    <property type="entry name" value="Glutamine Phosphoribosylpyrophosphate, subunit 1, domain 1"/>
    <property type="match status" value="1"/>
</dbReference>
<dbReference type="InterPro" id="IPR001353">
    <property type="entry name" value="Proteasome_sua/b"/>
</dbReference>
<dbReference type="InterPro" id="IPR029055">
    <property type="entry name" value="Ntn_hydrolases_N"/>
</dbReference>
<proteinExistence type="predicted"/>
<dbReference type="AlphaFoldDB" id="A0A2K5AR08"/>